<accession>A0A382C132</accession>
<organism evidence="1">
    <name type="scientific">marine metagenome</name>
    <dbReference type="NCBI Taxonomy" id="408172"/>
    <lineage>
        <taxon>unclassified sequences</taxon>
        <taxon>metagenomes</taxon>
        <taxon>ecological metagenomes</taxon>
    </lineage>
</organism>
<dbReference type="AlphaFoldDB" id="A0A382C132"/>
<name>A0A382C132_9ZZZZ</name>
<proteinExistence type="predicted"/>
<evidence type="ECO:0000313" key="1">
    <source>
        <dbReference type="EMBL" id="SVB19786.1"/>
    </source>
</evidence>
<sequence length="52" mass="5813">MYDRIIFALSGVPGADADEVAAMADFLVEERQRLRTEAKELDDGTHWVFKAG</sequence>
<dbReference type="EMBL" id="UINC01032319">
    <property type="protein sequence ID" value="SVB19786.1"/>
    <property type="molecule type" value="Genomic_DNA"/>
</dbReference>
<gene>
    <name evidence="1" type="ORF">METZ01_LOCUS172640</name>
</gene>
<protein>
    <submittedName>
        <fullName evidence="1">Uncharacterized protein</fullName>
    </submittedName>
</protein>
<reference evidence="1" key="1">
    <citation type="submission" date="2018-05" db="EMBL/GenBank/DDBJ databases">
        <authorList>
            <person name="Lanie J.A."/>
            <person name="Ng W.-L."/>
            <person name="Kazmierczak K.M."/>
            <person name="Andrzejewski T.M."/>
            <person name="Davidsen T.M."/>
            <person name="Wayne K.J."/>
            <person name="Tettelin H."/>
            <person name="Glass J.I."/>
            <person name="Rusch D."/>
            <person name="Podicherti R."/>
            <person name="Tsui H.-C.T."/>
            <person name="Winkler M.E."/>
        </authorList>
    </citation>
    <scope>NUCLEOTIDE SEQUENCE</scope>
</reference>